<dbReference type="Proteomes" id="UP000504624">
    <property type="component" value="Unplaced"/>
</dbReference>
<organism evidence="1 2">
    <name type="scientific">Lepidothrix coronata</name>
    <name type="common">blue-crowned manakin</name>
    <dbReference type="NCBI Taxonomy" id="321398"/>
    <lineage>
        <taxon>Eukaryota</taxon>
        <taxon>Metazoa</taxon>
        <taxon>Chordata</taxon>
        <taxon>Craniata</taxon>
        <taxon>Vertebrata</taxon>
        <taxon>Euteleostomi</taxon>
        <taxon>Archelosauria</taxon>
        <taxon>Archosauria</taxon>
        <taxon>Dinosauria</taxon>
        <taxon>Saurischia</taxon>
        <taxon>Theropoda</taxon>
        <taxon>Coelurosauria</taxon>
        <taxon>Aves</taxon>
        <taxon>Neognathae</taxon>
        <taxon>Neoaves</taxon>
        <taxon>Telluraves</taxon>
        <taxon>Australaves</taxon>
        <taxon>Passeriformes</taxon>
        <taxon>Pipridae</taxon>
        <taxon>Lepidothrix</taxon>
    </lineage>
</organism>
<dbReference type="GeneID" id="108506985"/>
<evidence type="ECO:0000313" key="2">
    <source>
        <dbReference type="RefSeq" id="XP_017689997.1"/>
    </source>
</evidence>
<keyword evidence="1" id="KW-1185">Reference proteome</keyword>
<gene>
    <name evidence="2" type="primary">LOC108506985</name>
</gene>
<protein>
    <submittedName>
        <fullName evidence="2">Uncharacterized protein LOC108506985</fullName>
    </submittedName>
</protein>
<reference evidence="2" key="1">
    <citation type="submission" date="2025-08" db="UniProtKB">
        <authorList>
            <consortium name="RefSeq"/>
        </authorList>
    </citation>
    <scope>IDENTIFICATION</scope>
</reference>
<accession>A0A6J0ITS2</accession>
<evidence type="ECO:0000313" key="1">
    <source>
        <dbReference type="Proteomes" id="UP000504624"/>
    </source>
</evidence>
<sequence>MKTFSEHGWRLGQPWHMEMDLCSLKVRHNTAAAAAGRGGFVPVNTQLYEDISAGSPQAPAGPKDPGSSTMQWPEKGFLWVSWMCSLLHTEALRWTRGLHFKFWEQKVIRSFSSYLKHRPTEPILIRKPSGKSSAGAPVTVGQAPGWVSWDLAEGRTCLQGEAAKIVLRVLQARCWLCSALWDSLAVVLYQLERVESVLTDACTASSLFLAVSCVMCLLPNTSLLSQLSVCHMSQPRA</sequence>
<proteinExistence type="predicted"/>
<dbReference type="AlphaFoldDB" id="A0A6J0ITS2"/>
<dbReference type="RefSeq" id="XP_017689997.1">
    <property type="nucleotide sequence ID" value="XM_017834508.1"/>
</dbReference>
<name>A0A6J0ITS2_9PASS</name>